<sequence>MVRYIYILFFTLLSCEKKKECNTSDLGNKITIVNWGISRIKMSDIKLYEYDSLFKRQINKIKIDNVIVYDDSTLSNFKNLNILSKEHILSNKYYKLIIKDSLKYNIGNFKVCPEAVMIGSREDSICFLESYEINKIQTKHRYHSPRLHIVVNTSEK</sequence>
<protein>
    <recommendedName>
        <fullName evidence="3">Lipoprotein</fullName>
    </recommendedName>
</protein>
<gene>
    <name evidence="1" type="ORF">BWK62_14525</name>
</gene>
<evidence type="ECO:0008006" key="3">
    <source>
        <dbReference type="Google" id="ProtNLM"/>
    </source>
</evidence>
<dbReference type="AlphaFoldDB" id="A0A246G7D7"/>
<comment type="caution">
    <text evidence="1">The sequence shown here is derived from an EMBL/GenBank/DDBJ whole genome shotgun (WGS) entry which is preliminary data.</text>
</comment>
<accession>A0A246G7D7</accession>
<reference evidence="1 2" key="1">
    <citation type="journal article" date="2017" name="Infect. Genet. Evol.">
        <title>Comparative genome analysis of fish pathogen Flavobacterium columnare reveals extensive sequence diversity within the species.</title>
        <authorList>
            <person name="Kayansamruaj P."/>
            <person name="Dong H.T."/>
            <person name="Hirono I."/>
            <person name="Kondo H."/>
            <person name="Senapin S."/>
            <person name="Rodkhum C."/>
        </authorList>
    </citation>
    <scope>NUCLEOTIDE SEQUENCE [LARGE SCALE GENOMIC DNA]</scope>
    <source>
        <strain evidence="1 2">1214</strain>
    </source>
</reference>
<proteinExistence type="predicted"/>
<dbReference type="EMBL" id="MTCY01000074">
    <property type="protein sequence ID" value="OWP74360.1"/>
    <property type="molecule type" value="Genomic_DNA"/>
</dbReference>
<evidence type="ECO:0000313" key="1">
    <source>
        <dbReference type="EMBL" id="OWP74360.1"/>
    </source>
</evidence>
<organism evidence="1 2">
    <name type="scientific">Flavobacterium columnare</name>
    <dbReference type="NCBI Taxonomy" id="996"/>
    <lineage>
        <taxon>Bacteria</taxon>
        <taxon>Pseudomonadati</taxon>
        <taxon>Bacteroidota</taxon>
        <taxon>Flavobacteriia</taxon>
        <taxon>Flavobacteriales</taxon>
        <taxon>Flavobacteriaceae</taxon>
        <taxon>Flavobacterium</taxon>
    </lineage>
</organism>
<dbReference type="PROSITE" id="PS51257">
    <property type="entry name" value="PROKAR_LIPOPROTEIN"/>
    <property type="match status" value="1"/>
</dbReference>
<dbReference type="Proteomes" id="UP000198034">
    <property type="component" value="Unassembled WGS sequence"/>
</dbReference>
<name>A0A246G7D7_9FLAO</name>
<evidence type="ECO:0000313" key="2">
    <source>
        <dbReference type="Proteomes" id="UP000198034"/>
    </source>
</evidence>